<gene>
    <name evidence="2" type="ORF">JW613_00120</name>
</gene>
<feature type="signal peptide" evidence="1">
    <location>
        <begin position="1"/>
        <end position="24"/>
    </location>
</feature>
<feature type="chain" id="PRO_5046621394" evidence="1">
    <location>
        <begin position="25"/>
        <end position="66"/>
    </location>
</feature>
<comment type="caution">
    <text evidence="2">The sequence shown here is derived from an EMBL/GenBank/DDBJ whole genome shotgun (WGS) entry which is preliminary data.</text>
</comment>
<dbReference type="Proteomes" id="UP000721954">
    <property type="component" value="Unassembled WGS sequence"/>
</dbReference>
<evidence type="ECO:0000313" key="2">
    <source>
        <dbReference type="EMBL" id="MBO8196724.1"/>
    </source>
</evidence>
<reference evidence="2 3" key="1">
    <citation type="submission" date="2021-02" db="EMBL/GenBank/DDBJ databases">
        <title>Streptomyces spirodelae sp. nov., isolated from duckweed.</title>
        <authorList>
            <person name="Saimee Y."/>
            <person name="Duangmal K."/>
        </authorList>
    </citation>
    <scope>NUCLEOTIDE SEQUENCE [LARGE SCALE GENOMIC DNA]</scope>
    <source>
        <strain evidence="2 3">DSM 42105</strain>
    </source>
</reference>
<evidence type="ECO:0000256" key="1">
    <source>
        <dbReference type="SAM" id="SignalP"/>
    </source>
</evidence>
<organism evidence="2 3">
    <name type="scientific">Streptomyces smyrnaeus</name>
    <dbReference type="NCBI Taxonomy" id="1387713"/>
    <lineage>
        <taxon>Bacteria</taxon>
        <taxon>Bacillati</taxon>
        <taxon>Actinomycetota</taxon>
        <taxon>Actinomycetes</taxon>
        <taxon>Kitasatosporales</taxon>
        <taxon>Streptomycetaceae</taxon>
        <taxon>Streptomyces</taxon>
    </lineage>
</organism>
<proteinExistence type="predicted"/>
<protein>
    <submittedName>
        <fullName evidence="2">Uncharacterized protein</fullName>
    </submittedName>
</protein>
<keyword evidence="3" id="KW-1185">Reference proteome</keyword>
<dbReference type="RefSeq" id="WP_209208624.1">
    <property type="nucleotide sequence ID" value="NZ_JAFFZM010000001.1"/>
</dbReference>
<keyword evidence="1" id="KW-0732">Signal</keyword>
<name>A0ABS3XMU5_9ACTN</name>
<evidence type="ECO:0000313" key="3">
    <source>
        <dbReference type="Proteomes" id="UP000721954"/>
    </source>
</evidence>
<dbReference type="GeneID" id="96256987"/>
<dbReference type="EMBL" id="JAFFZM010000001">
    <property type="protein sequence ID" value="MBO8196724.1"/>
    <property type="molecule type" value="Genomic_DNA"/>
</dbReference>
<accession>A0ABS3XMU5</accession>
<sequence length="66" mass="6828">MRYVASAVATLVVVGSVVTGLAGAAPAADKDPVTWEECMRGGGMPRGVATHTWRCQGGKYDGHPVK</sequence>